<feature type="compositionally biased region" description="Low complexity" evidence="5">
    <location>
        <begin position="16"/>
        <end position="26"/>
    </location>
</feature>
<evidence type="ECO:0000256" key="2">
    <source>
        <dbReference type="ARBA" id="ARBA00022692"/>
    </source>
</evidence>
<name>A0A8H8QTM1_9HELO</name>
<feature type="compositionally biased region" description="Polar residues" evidence="5">
    <location>
        <begin position="1"/>
        <end position="11"/>
    </location>
</feature>
<feature type="transmembrane region" description="Helical" evidence="6">
    <location>
        <begin position="75"/>
        <end position="101"/>
    </location>
</feature>
<feature type="transmembrane region" description="Helical" evidence="6">
    <location>
        <begin position="201"/>
        <end position="222"/>
    </location>
</feature>
<feature type="transmembrane region" description="Helical" evidence="6">
    <location>
        <begin position="304"/>
        <end position="325"/>
    </location>
</feature>
<feature type="domain" description="Major facilitator superfamily (MFS) profile" evidence="7">
    <location>
        <begin position="78"/>
        <end position="569"/>
    </location>
</feature>
<feature type="compositionally biased region" description="Basic and acidic residues" evidence="5">
    <location>
        <begin position="27"/>
        <end position="47"/>
    </location>
</feature>
<feature type="transmembrane region" description="Helical" evidence="6">
    <location>
        <begin position="440"/>
        <end position="463"/>
    </location>
</feature>
<dbReference type="InterPro" id="IPR020846">
    <property type="entry name" value="MFS_dom"/>
</dbReference>
<comment type="subcellular location">
    <subcellularLocation>
        <location evidence="1">Membrane</location>
        <topology evidence="1">Multi-pass membrane protein</topology>
    </subcellularLocation>
</comment>
<dbReference type="SUPFAM" id="SSF103473">
    <property type="entry name" value="MFS general substrate transporter"/>
    <property type="match status" value="1"/>
</dbReference>
<dbReference type="InterPro" id="IPR011701">
    <property type="entry name" value="MFS"/>
</dbReference>
<dbReference type="RefSeq" id="XP_031001350.1">
    <property type="nucleotide sequence ID" value="XM_031153767.1"/>
</dbReference>
<evidence type="ECO:0000256" key="6">
    <source>
        <dbReference type="SAM" id="Phobius"/>
    </source>
</evidence>
<reference evidence="8 9" key="1">
    <citation type="submission" date="2018-05" db="EMBL/GenBank/DDBJ databases">
        <title>Genome sequencing and assembly of the regulated plant pathogen Lachnellula willkommii and related sister species for the development of diagnostic species identification markers.</title>
        <authorList>
            <person name="Giroux E."/>
            <person name="Bilodeau G."/>
        </authorList>
    </citation>
    <scope>NUCLEOTIDE SEQUENCE [LARGE SCALE GENOMIC DNA]</scope>
    <source>
        <strain evidence="8 9">CBS 185.66</strain>
    </source>
</reference>
<dbReference type="GO" id="GO:0022857">
    <property type="term" value="F:transmembrane transporter activity"/>
    <property type="evidence" value="ECO:0007669"/>
    <property type="project" value="InterPro"/>
</dbReference>
<feature type="transmembrane region" description="Helical" evidence="6">
    <location>
        <begin position="228"/>
        <end position="253"/>
    </location>
</feature>
<dbReference type="CDD" id="cd17502">
    <property type="entry name" value="MFS_Azr1_MDR_like"/>
    <property type="match status" value="1"/>
</dbReference>
<sequence>MTKSAIDTPATNLAPKSEGSASSSGGKETEKQEQGVSKQIDDKQDVQDVTLEKGVDAAGESSEDGGNYLPMGPRLYMITLSLMLGVFCVALDNNIIAVAIPRITDEFHALNDVGWYGSAYLLPGCGFQLLFGKFYSLFSVKCVYLSGLLLFEIGTVICGAAPNSIALIVGRAIAGVGSSGLFTGAMLTIAHTVPLAKRPAFMGIVGGVYGIASVVGPLIGGAFTDHVTWRWCFFINLPFGGITTAGVLFFLNLKEKPVAAQEPWTVILRKLDPIGSLLFVPAIICLLLALQWGGVTYEWSNGRVIALLVVFVIALLAFIVLQLFIGDDATVPARIASQRSMAFASLFSFCLGASFFIVTYYIPIWFQAIKGKKPVVSGIDFLPFILPEIVGVILSGGLVSAFGYTNPFFIASSIMMSIAAGLCTLFTVETSQAAWAGYQFLWGIGIGIGFQQGTVTASTVLAYNDIAVGTAMVLFANLFGGAVFVAVAQNLFASHLIDKLLALDLPGVDPQVILHAGATNLRTVVGPENLARVLVEYNDAIVQTFRLGMIMSCISIIGAIGVEWKSVKK</sequence>
<gene>
    <name evidence="8" type="primary">aflT_3</name>
    <name evidence="8" type="ORF">LHYA1_G008850</name>
</gene>
<evidence type="ECO:0000259" key="7">
    <source>
        <dbReference type="PROSITE" id="PS50850"/>
    </source>
</evidence>
<evidence type="ECO:0000256" key="5">
    <source>
        <dbReference type="SAM" id="MobiDB-lite"/>
    </source>
</evidence>
<dbReference type="AlphaFoldDB" id="A0A8H8QTM1"/>
<dbReference type="Pfam" id="PF07690">
    <property type="entry name" value="MFS_1"/>
    <property type="match status" value="1"/>
</dbReference>
<keyword evidence="4 6" id="KW-0472">Membrane</keyword>
<keyword evidence="3 6" id="KW-1133">Transmembrane helix</keyword>
<feature type="transmembrane region" description="Helical" evidence="6">
    <location>
        <begin position="113"/>
        <end position="131"/>
    </location>
</feature>
<dbReference type="PANTHER" id="PTHR23501:SF201">
    <property type="entry name" value="MFS AFLATOXIN EFFLUX PUMP"/>
    <property type="match status" value="1"/>
</dbReference>
<feature type="transmembrane region" description="Helical" evidence="6">
    <location>
        <begin position="274"/>
        <end position="292"/>
    </location>
</feature>
<feature type="transmembrane region" description="Helical" evidence="6">
    <location>
        <begin position="540"/>
        <end position="562"/>
    </location>
</feature>
<protein>
    <submittedName>
        <fullName evidence="8">Efflux pump</fullName>
    </submittedName>
</protein>
<dbReference type="FunFam" id="1.20.1720.10:FF:000012">
    <property type="entry name" value="MFS toxin efflux pump (AflT)"/>
    <property type="match status" value="1"/>
</dbReference>
<feature type="transmembrane region" description="Helical" evidence="6">
    <location>
        <begin position="475"/>
        <end position="497"/>
    </location>
</feature>
<accession>A0A8H8QTM1</accession>
<proteinExistence type="predicted"/>
<dbReference type="Proteomes" id="UP000431533">
    <property type="component" value="Unassembled WGS sequence"/>
</dbReference>
<feature type="transmembrane region" description="Helical" evidence="6">
    <location>
        <begin position="408"/>
        <end position="428"/>
    </location>
</feature>
<dbReference type="Gene3D" id="1.20.1250.20">
    <property type="entry name" value="MFS general substrate transporter like domains"/>
    <property type="match status" value="2"/>
</dbReference>
<feature type="transmembrane region" description="Helical" evidence="6">
    <location>
        <begin position="168"/>
        <end position="189"/>
    </location>
</feature>
<keyword evidence="2 6" id="KW-0812">Transmembrane</keyword>
<dbReference type="PROSITE" id="PS50850">
    <property type="entry name" value="MFS"/>
    <property type="match status" value="1"/>
</dbReference>
<organism evidence="8 9">
    <name type="scientific">Lachnellula hyalina</name>
    <dbReference type="NCBI Taxonomy" id="1316788"/>
    <lineage>
        <taxon>Eukaryota</taxon>
        <taxon>Fungi</taxon>
        <taxon>Dikarya</taxon>
        <taxon>Ascomycota</taxon>
        <taxon>Pezizomycotina</taxon>
        <taxon>Leotiomycetes</taxon>
        <taxon>Helotiales</taxon>
        <taxon>Lachnaceae</taxon>
        <taxon>Lachnellula</taxon>
    </lineage>
</organism>
<evidence type="ECO:0000256" key="3">
    <source>
        <dbReference type="ARBA" id="ARBA00022989"/>
    </source>
</evidence>
<feature type="transmembrane region" description="Helical" evidence="6">
    <location>
        <begin position="346"/>
        <end position="369"/>
    </location>
</feature>
<evidence type="ECO:0000313" key="8">
    <source>
        <dbReference type="EMBL" id="TVY22562.1"/>
    </source>
</evidence>
<evidence type="ECO:0000256" key="4">
    <source>
        <dbReference type="ARBA" id="ARBA00023136"/>
    </source>
</evidence>
<keyword evidence="9" id="KW-1185">Reference proteome</keyword>
<dbReference type="GO" id="GO:0005886">
    <property type="term" value="C:plasma membrane"/>
    <property type="evidence" value="ECO:0007669"/>
    <property type="project" value="TreeGrafter"/>
</dbReference>
<dbReference type="InterPro" id="IPR036259">
    <property type="entry name" value="MFS_trans_sf"/>
</dbReference>
<dbReference type="OrthoDB" id="10021397at2759"/>
<evidence type="ECO:0000256" key="1">
    <source>
        <dbReference type="ARBA" id="ARBA00004141"/>
    </source>
</evidence>
<dbReference type="EMBL" id="QGMH01000253">
    <property type="protein sequence ID" value="TVY22562.1"/>
    <property type="molecule type" value="Genomic_DNA"/>
</dbReference>
<feature type="transmembrane region" description="Helical" evidence="6">
    <location>
        <begin position="143"/>
        <end position="162"/>
    </location>
</feature>
<feature type="transmembrane region" description="Helical" evidence="6">
    <location>
        <begin position="381"/>
        <end position="401"/>
    </location>
</feature>
<feature type="region of interest" description="Disordered" evidence="5">
    <location>
        <begin position="1"/>
        <end position="47"/>
    </location>
</feature>
<dbReference type="FunFam" id="1.20.1250.20:FF:000196">
    <property type="entry name" value="MFS toxin efflux pump (AflT)"/>
    <property type="match status" value="1"/>
</dbReference>
<dbReference type="PANTHER" id="PTHR23501">
    <property type="entry name" value="MAJOR FACILITATOR SUPERFAMILY"/>
    <property type="match status" value="1"/>
</dbReference>
<evidence type="ECO:0000313" key="9">
    <source>
        <dbReference type="Proteomes" id="UP000431533"/>
    </source>
</evidence>
<comment type="caution">
    <text evidence="8">The sequence shown here is derived from an EMBL/GenBank/DDBJ whole genome shotgun (WGS) entry which is preliminary data.</text>
</comment>
<dbReference type="GeneID" id="41989048"/>